<gene>
    <name evidence="3" type="ORF">Tel_02355</name>
</gene>
<dbReference type="AlphaFoldDB" id="A0A0S2TAA3"/>
<dbReference type="KEGG" id="tee:Tel_02355"/>
<keyword evidence="2" id="KW-0812">Transmembrane</keyword>
<name>A0A0S2TAA3_9GAMM</name>
<reference evidence="3" key="1">
    <citation type="submission" date="2015-10" db="EMBL/GenBank/DDBJ databases">
        <title>Description of Candidatus Tenderia electrophaga gen. nov, sp. nov., an Uncultivated Electroautotroph from a Biocathode Enrichment.</title>
        <authorList>
            <person name="Eddie B.J."/>
            <person name="Malanoski A.P."/>
            <person name="Wang Z."/>
            <person name="Hall R.J."/>
            <person name="Oh S.D."/>
            <person name="Heiner C."/>
            <person name="Lin B."/>
            <person name="Strycharz-Glaven S.M."/>
        </authorList>
    </citation>
    <scope>NUCLEOTIDE SEQUENCE [LARGE SCALE GENOMIC DNA]</scope>
    <source>
        <strain evidence="3">NRL1</strain>
    </source>
</reference>
<accession>A0A0S2TAA3</accession>
<dbReference type="STRING" id="1748243.Tel_02355"/>
<feature type="region of interest" description="Disordered" evidence="1">
    <location>
        <begin position="1"/>
        <end position="46"/>
    </location>
</feature>
<organism evidence="3 4">
    <name type="scientific">Candidatus Tenderia electrophaga</name>
    <dbReference type="NCBI Taxonomy" id="1748243"/>
    <lineage>
        <taxon>Bacteria</taxon>
        <taxon>Pseudomonadati</taxon>
        <taxon>Pseudomonadota</taxon>
        <taxon>Gammaproteobacteria</taxon>
        <taxon>Candidatus Tenderiales</taxon>
        <taxon>Candidatus Tenderiaceae</taxon>
        <taxon>Candidatus Tenderia</taxon>
    </lineage>
</organism>
<evidence type="ECO:0000256" key="1">
    <source>
        <dbReference type="SAM" id="MobiDB-lite"/>
    </source>
</evidence>
<evidence type="ECO:0000313" key="4">
    <source>
        <dbReference type="Proteomes" id="UP000055136"/>
    </source>
</evidence>
<dbReference type="Proteomes" id="UP000055136">
    <property type="component" value="Chromosome"/>
</dbReference>
<proteinExistence type="predicted"/>
<feature type="transmembrane region" description="Helical" evidence="2">
    <location>
        <begin position="52"/>
        <end position="75"/>
    </location>
</feature>
<evidence type="ECO:0008006" key="5">
    <source>
        <dbReference type="Google" id="ProtNLM"/>
    </source>
</evidence>
<evidence type="ECO:0000256" key="2">
    <source>
        <dbReference type="SAM" id="Phobius"/>
    </source>
</evidence>
<keyword evidence="2" id="KW-1133">Transmembrane helix</keyword>
<dbReference type="InterPro" id="IPR007470">
    <property type="entry name" value="HemX"/>
</dbReference>
<sequence length="407" mass="43838">MPEAQKNNDTDTKDTDQDANTRGDEATHSTTPADAETQGATEQDDQGTGRGFIGFIAFVALIVAIGAFVAGYISLQEIGAQQAALGQRIDTSQTRIGELESGTESIRTLAKQVRETSQSTQGRLDSLADKLGGLEGKLNRSLDELRENDSALQQSLDTLRQALKSGNNDDLLVAEARHLINIAHHQAQLNHNAAAAAAALEAANQRLSDADDPALLKVRKTITDDIIALRNVAAPDISAIALTLAELEDEVDGLPLRHEEADDAPSSAAQTEQAQVSGVGGFFSKIWSDLKGLVSVRRNSAADTALLPPGQRFFLQQNLRLKLEAARLALMQRDTQSFRTSLETARQWLQRYFNSAAPSTGNMITTLSSYEALELQPELPDVSAALRALKDWREQGQSAAGEEVSES</sequence>
<keyword evidence="4" id="KW-1185">Reference proteome</keyword>
<dbReference type="PANTHER" id="PTHR38043:SF1">
    <property type="entry name" value="PROTEIN HEMX"/>
    <property type="match status" value="1"/>
</dbReference>
<feature type="compositionally biased region" description="Basic and acidic residues" evidence="1">
    <location>
        <begin position="1"/>
        <end position="27"/>
    </location>
</feature>
<dbReference type="Pfam" id="PF04375">
    <property type="entry name" value="HemX"/>
    <property type="match status" value="1"/>
</dbReference>
<dbReference type="EMBL" id="CP013099">
    <property type="protein sequence ID" value="ALP52074.1"/>
    <property type="molecule type" value="Genomic_DNA"/>
</dbReference>
<protein>
    <recommendedName>
        <fullName evidence="5">HemX protein</fullName>
    </recommendedName>
</protein>
<evidence type="ECO:0000313" key="3">
    <source>
        <dbReference type="EMBL" id="ALP52074.1"/>
    </source>
</evidence>
<keyword evidence="2" id="KW-0472">Membrane</keyword>
<dbReference type="PANTHER" id="PTHR38043">
    <property type="entry name" value="PROTEIN HEMX"/>
    <property type="match status" value="1"/>
</dbReference>